<feature type="domain" description="Cyclic nucleotide-binding" evidence="2">
    <location>
        <begin position="15"/>
        <end position="85"/>
    </location>
</feature>
<dbReference type="PROSITE" id="PS50042">
    <property type="entry name" value="CNMP_BINDING_3"/>
    <property type="match status" value="1"/>
</dbReference>
<dbReference type="InterPro" id="IPR025652">
    <property type="entry name" value="TesB_C"/>
</dbReference>
<dbReference type="Gene3D" id="2.60.120.10">
    <property type="entry name" value="Jelly Rolls"/>
    <property type="match status" value="1"/>
</dbReference>
<reference evidence="3 4" key="1">
    <citation type="submission" date="2023-12" db="EMBL/GenBank/DDBJ databases">
        <title>A high-quality genome assembly for Dillenia turbinata (Dilleniales).</title>
        <authorList>
            <person name="Chanderbali A."/>
        </authorList>
    </citation>
    <scope>NUCLEOTIDE SEQUENCE [LARGE SCALE GENOMIC DNA]</scope>
    <source>
        <strain evidence="3">LSX21</strain>
        <tissue evidence="3">Leaf</tissue>
    </source>
</reference>
<dbReference type="GO" id="GO:0009062">
    <property type="term" value="P:fatty acid catabolic process"/>
    <property type="evidence" value="ECO:0007669"/>
    <property type="project" value="TreeGrafter"/>
</dbReference>
<dbReference type="Pfam" id="PF02551">
    <property type="entry name" value="Acyl_CoA_thio"/>
    <property type="match status" value="1"/>
</dbReference>
<dbReference type="Proteomes" id="UP001370490">
    <property type="component" value="Unassembled WGS sequence"/>
</dbReference>
<dbReference type="InterPro" id="IPR029069">
    <property type="entry name" value="HotDog_dom_sf"/>
</dbReference>
<dbReference type="CDD" id="cd00038">
    <property type="entry name" value="CAP_ED"/>
    <property type="match status" value="1"/>
</dbReference>
<sequence length="490" mass="56272">MNSESVVKFLSAVPLLQKLPSSSLKKIAQVVTVKRYDRGEYVVREGEIGDGIYCIWEGEAEVCGSGHAVEEDHLEFMLQRLDYFGSGSKTVVHKANVIALTKASAYFRLTCLVLSHEHCALLQSKSIRGVDKMREAPPPIENILHLEVIDVNIFQGFTLSNAPTFGRIYGGQDVPDILQSIHTSIFYVILIGKVPTLYQVNRLHDGKSFATRRVDAIQKGNVNEEHDFEHQEATMPSVPAPEMLLSLEEQRERRAIDPRLPRQDWLILISLISTFRSYRNKVATKKSVPYPIEIRFCDPDTSTSFTKSPPRVRYWFRARDRLSDDQTLHRCAVAYASDLIFLGVSLNPHRHKNFKTISASLDHSMWFHRPVRADDWILFSANLQITSPTAYNARGFVFGQMFNRNGERAWVGRSIRKFKELVQSYDCSRRRNQITIFGLKDTLYHRYLEVNKSLVERKLRPYNDADSPLRFDPQFCNENQRIASLMMPVT</sequence>
<dbReference type="SUPFAM" id="SSF51206">
    <property type="entry name" value="cAMP-binding domain-like"/>
    <property type="match status" value="1"/>
</dbReference>
<dbReference type="InterPro" id="IPR014710">
    <property type="entry name" value="RmlC-like_jellyroll"/>
</dbReference>
<keyword evidence="4" id="KW-1185">Reference proteome</keyword>
<evidence type="ECO:0000313" key="4">
    <source>
        <dbReference type="Proteomes" id="UP001370490"/>
    </source>
</evidence>
<dbReference type="PANTHER" id="PTHR11066">
    <property type="entry name" value="ACYL-COA THIOESTERASE"/>
    <property type="match status" value="1"/>
</dbReference>
<dbReference type="CDD" id="cd03444">
    <property type="entry name" value="Thioesterase_II_repeat1"/>
    <property type="match status" value="1"/>
</dbReference>
<comment type="caution">
    <text evidence="3">The sequence shown here is derived from an EMBL/GenBank/DDBJ whole genome shotgun (WGS) entry which is preliminary data.</text>
</comment>
<dbReference type="SUPFAM" id="SSF54637">
    <property type="entry name" value="Thioesterase/thiol ester dehydrase-isomerase"/>
    <property type="match status" value="2"/>
</dbReference>
<dbReference type="InterPro" id="IPR003703">
    <property type="entry name" value="Acyl_CoA_thio"/>
</dbReference>
<organism evidence="3 4">
    <name type="scientific">Dillenia turbinata</name>
    <dbReference type="NCBI Taxonomy" id="194707"/>
    <lineage>
        <taxon>Eukaryota</taxon>
        <taxon>Viridiplantae</taxon>
        <taxon>Streptophyta</taxon>
        <taxon>Embryophyta</taxon>
        <taxon>Tracheophyta</taxon>
        <taxon>Spermatophyta</taxon>
        <taxon>Magnoliopsida</taxon>
        <taxon>eudicotyledons</taxon>
        <taxon>Gunneridae</taxon>
        <taxon>Pentapetalae</taxon>
        <taxon>Dilleniales</taxon>
        <taxon>Dilleniaceae</taxon>
        <taxon>Dillenia</taxon>
    </lineage>
</organism>
<dbReference type="Pfam" id="PF00027">
    <property type="entry name" value="cNMP_binding"/>
    <property type="match status" value="1"/>
</dbReference>
<evidence type="ECO:0000259" key="2">
    <source>
        <dbReference type="PROSITE" id="PS50042"/>
    </source>
</evidence>
<dbReference type="Gene3D" id="2.40.160.210">
    <property type="entry name" value="Acyl-CoA thioesterase, double hotdog domain"/>
    <property type="match status" value="1"/>
</dbReference>
<name>A0AAN8UT30_9MAGN</name>
<evidence type="ECO:0000256" key="1">
    <source>
        <dbReference type="ARBA" id="ARBA00006538"/>
    </source>
</evidence>
<dbReference type="SMART" id="SM00100">
    <property type="entry name" value="cNMP"/>
    <property type="match status" value="1"/>
</dbReference>
<dbReference type="InterPro" id="IPR042171">
    <property type="entry name" value="Acyl-CoA_hotdog"/>
</dbReference>
<dbReference type="AlphaFoldDB" id="A0AAN8UT30"/>
<dbReference type="GO" id="GO:0047617">
    <property type="term" value="F:fatty acyl-CoA hydrolase activity"/>
    <property type="evidence" value="ECO:0007669"/>
    <property type="project" value="InterPro"/>
</dbReference>
<proteinExistence type="inferred from homology"/>
<dbReference type="PANTHER" id="PTHR11066:SF34">
    <property type="entry name" value="ACYL-COENZYME A THIOESTERASE 8"/>
    <property type="match status" value="1"/>
</dbReference>
<dbReference type="InterPro" id="IPR000595">
    <property type="entry name" value="cNMP-bd_dom"/>
</dbReference>
<dbReference type="EMBL" id="JBAMMX010000021">
    <property type="protein sequence ID" value="KAK6920124.1"/>
    <property type="molecule type" value="Genomic_DNA"/>
</dbReference>
<dbReference type="GO" id="GO:0006637">
    <property type="term" value="P:acyl-CoA metabolic process"/>
    <property type="evidence" value="ECO:0007669"/>
    <property type="project" value="InterPro"/>
</dbReference>
<dbReference type="FunFam" id="2.60.120.10:FF:000109">
    <property type="entry name" value="Acyl-CoA thioesterase II"/>
    <property type="match status" value="1"/>
</dbReference>
<accession>A0AAN8UT30</accession>
<comment type="similarity">
    <text evidence="1">Belongs to the C/M/P thioester hydrolase family.</text>
</comment>
<gene>
    <name evidence="3" type="ORF">RJ641_016028</name>
</gene>
<evidence type="ECO:0000313" key="3">
    <source>
        <dbReference type="EMBL" id="KAK6920124.1"/>
    </source>
</evidence>
<dbReference type="InterPro" id="IPR018490">
    <property type="entry name" value="cNMP-bd_dom_sf"/>
</dbReference>
<protein>
    <recommendedName>
        <fullName evidence="2">Cyclic nucleotide-binding domain-containing protein</fullName>
    </recommendedName>
</protein>